<dbReference type="GO" id="GO:0005737">
    <property type="term" value="C:cytoplasm"/>
    <property type="evidence" value="ECO:0007669"/>
    <property type="project" value="UniProtKB-SubCell"/>
</dbReference>
<keyword evidence="4 8" id="KW-0479">Metal-binding</keyword>
<evidence type="ECO:0000313" key="12">
    <source>
        <dbReference type="EnsemblMetazoa" id="AMEM004218-PA"/>
    </source>
</evidence>
<evidence type="ECO:0000256" key="8">
    <source>
        <dbReference type="PROSITE-ProRule" id="PRU00723"/>
    </source>
</evidence>
<sequence>MERSPPVIATFSTTHRLPSPQLQRKQSKSPPKKMASNDPTKSLFTTQTEKPNHYTYLKEFRVEQCPSFLQHKCNQHRPFVCFNWHFMNQRRRRPVRRRDGSFNYSADNYCPKYDETTGICPDGDDCPFLHRTAGDTERRYHLRYYKTCMCVHDTDARGYCVKNGHHCAFAHGIHDQRPPVYDIKELEALQNVEDAGDGGLNGPNVLDKERNLMNEDPKWQDTNYVLAHYKTEQCKRPPRLCRQGYACPQYHNSKDKRRSPRKFKYRSTPCPNVKHGEEWGEPANCEAGDNCQYCHTRTEQQFHPEIYKSTKCNDVQQAGYCPRSVFCAFAHVEPYMVMEEDPQALALSDMRSSVLSSGDGGGNGSGGVSVGGVLAPGVIGGAGGGNVPGGPLVSAVVGSHSKKDAQDLANFSYFQLQLQNGSAESSESASTSSLGSNNSSHNKAPGSHLQQQKHGSSALLGNGHGGAGNPLGGLGLLSNGGPTGANSGSANASSLLSNLDFNPDLSKQMVAIDNDLSLNPIEREQRKRMTCLTFNMFNVGSPLEMYEQARRDNMHGFENSMSGLMSSGLLPSSSAPVNIPGSSMGNSISGILQGTSAPVNIPGSSLGHNFSPSSHSNLFGLHDPFGTHHIGSGSAPKLSNNSYGHNHTDNFFFHSNNIISPVLGDALSHVKALTEKLEQMKMSGNNGCPPNYRPCDLRGMPLAKLKSIQAKLREEIEEVEIVLYQETANKCMKCEEKNRSVTLVPCNHYVVCDTCATTQRECPYCQTPVTPKA</sequence>
<dbReference type="PANTHER" id="PTHR14493:SF50">
    <property type="entry name" value="RING FINGER PROTEIN UNKEMPT"/>
    <property type="match status" value="1"/>
</dbReference>
<feature type="region of interest" description="Disordered" evidence="9">
    <location>
        <begin position="424"/>
        <end position="465"/>
    </location>
</feature>
<evidence type="ECO:0000256" key="3">
    <source>
        <dbReference type="ARBA" id="ARBA00022490"/>
    </source>
</evidence>
<dbReference type="EnsemblMetazoa" id="AMEM004218-RA">
    <property type="protein sequence ID" value="AMEM004218-PA"/>
    <property type="gene ID" value="AMEM004218"/>
</dbReference>
<dbReference type="SUPFAM" id="SSF90229">
    <property type="entry name" value="CCCH zinc finger"/>
    <property type="match status" value="1"/>
</dbReference>
<evidence type="ECO:0000256" key="7">
    <source>
        <dbReference type="ARBA" id="ARBA00022833"/>
    </source>
</evidence>
<dbReference type="PANTHER" id="PTHR14493">
    <property type="entry name" value="UNKEMPT FAMILY MEMBER"/>
    <property type="match status" value="1"/>
</dbReference>
<feature type="domain" description="C3H1-type" evidence="11">
    <location>
        <begin position="306"/>
        <end position="334"/>
    </location>
</feature>
<dbReference type="VEuPathDB" id="VectorBase:AMEM004218"/>
<dbReference type="Pfam" id="PF23261">
    <property type="entry name" value="zf-CCCH_11"/>
    <property type="match status" value="1"/>
</dbReference>
<dbReference type="PROSITE" id="PS50089">
    <property type="entry name" value="ZF_RING_2"/>
    <property type="match status" value="1"/>
</dbReference>
<evidence type="ECO:0000259" key="10">
    <source>
        <dbReference type="PROSITE" id="PS50089"/>
    </source>
</evidence>
<feature type="region of interest" description="Disordered" evidence="9">
    <location>
        <begin position="1"/>
        <end position="48"/>
    </location>
</feature>
<evidence type="ECO:0000256" key="5">
    <source>
        <dbReference type="ARBA" id="ARBA00022737"/>
    </source>
</evidence>
<comment type="similarity">
    <text evidence="2">Belongs to the unkempt family.</text>
</comment>
<dbReference type="InterPro" id="IPR057295">
    <property type="entry name" value="UNK_Znf_4"/>
</dbReference>
<dbReference type="STRING" id="30066.A0A182UV72"/>
<dbReference type="PROSITE" id="PS50103">
    <property type="entry name" value="ZF_C3H1"/>
    <property type="match status" value="3"/>
</dbReference>
<dbReference type="Gene3D" id="3.30.1370.210">
    <property type="match status" value="1"/>
</dbReference>
<keyword evidence="7 8" id="KW-0862">Zinc</keyword>
<feature type="compositionally biased region" description="Polar residues" evidence="9">
    <location>
        <begin position="37"/>
        <end position="48"/>
    </location>
</feature>
<dbReference type="InterPro" id="IPR000571">
    <property type="entry name" value="Znf_CCCH"/>
</dbReference>
<keyword evidence="5" id="KW-0677">Repeat</keyword>
<evidence type="ECO:0000259" key="11">
    <source>
        <dbReference type="PROSITE" id="PS50103"/>
    </source>
</evidence>
<evidence type="ECO:0000256" key="4">
    <source>
        <dbReference type="ARBA" id="ARBA00022723"/>
    </source>
</evidence>
<feature type="compositionally biased region" description="Low complexity" evidence="9">
    <location>
        <begin position="424"/>
        <end position="440"/>
    </location>
</feature>
<dbReference type="InterPro" id="IPR013083">
    <property type="entry name" value="Znf_RING/FYVE/PHD"/>
</dbReference>
<feature type="domain" description="C3H1-type" evidence="11">
    <location>
        <begin position="109"/>
        <end position="133"/>
    </location>
</feature>
<dbReference type="InterPro" id="IPR001841">
    <property type="entry name" value="Znf_RING"/>
</dbReference>
<evidence type="ECO:0000313" key="13">
    <source>
        <dbReference type="Proteomes" id="UP000075903"/>
    </source>
</evidence>
<dbReference type="InterPro" id="IPR045234">
    <property type="entry name" value="Unkempt-like"/>
</dbReference>
<feature type="zinc finger region" description="C3H1-type" evidence="8">
    <location>
        <begin position="264"/>
        <end position="298"/>
    </location>
</feature>
<reference evidence="12" key="1">
    <citation type="submission" date="2020-05" db="UniProtKB">
        <authorList>
            <consortium name="EnsemblMetazoa"/>
        </authorList>
    </citation>
    <scope>IDENTIFICATION</scope>
    <source>
        <strain evidence="12">MAF</strain>
    </source>
</reference>
<dbReference type="GO" id="GO:0008270">
    <property type="term" value="F:zinc ion binding"/>
    <property type="evidence" value="ECO:0007669"/>
    <property type="project" value="UniProtKB-KW"/>
</dbReference>
<dbReference type="AlphaFoldDB" id="A0A182UV72"/>
<comment type="subcellular location">
    <subcellularLocation>
        <location evidence="1">Cytoplasm</location>
    </subcellularLocation>
</comment>
<evidence type="ECO:0000256" key="6">
    <source>
        <dbReference type="ARBA" id="ARBA00022771"/>
    </source>
</evidence>
<name>A0A182UV72_ANOME</name>
<dbReference type="InterPro" id="IPR057296">
    <property type="entry name" value="UNK_Znf_5"/>
</dbReference>
<dbReference type="InterPro" id="IPR040594">
    <property type="entry name" value="UNK_Znf_1"/>
</dbReference>
<dbReference type="Pfam" id="PF25427">
    <property type="entry name" value="zf-CCCH_UNK"/>
    <property type="match status" value="1"/>
</dbReference>
<dbReference type="Proteomes" id="UP000075903">
    <property type="component" value="Unassembled WGS sequence"/>
</dbReference>
<feature type="domain" description="C3H1-type" evidence="11">
    <location>
        <begin position="264"/>
        <end position="298"/>
    </location>
</feature>
<feature type="compositionally biased region" description="Polar residues" evidence="9">
    <location>
        <begin position="10"/>
        <end position="24"/>
    </location>
</feature>
<dbReference type="SMART" id="SM00356">
    <property type="entry name" value="ZnF_C3H1"/>
    <property type="match status" value="4"/>
</dbReference>
<evidence type="ECO:0000256" key="9">
    <source>
        <dbReference type="SAM" id="MobiDB-lite"/>
    </source>
</evidence>
<dbReference type="VEuPathDB" id="VectorBase:AMEM21_009531"/>
<evidence type="ECO:0000256" key="1">
    <source>
        <dbReference type="ARBA" id="ARBA00004496"/>
    </source>
</evidence>
<dbReference type="Gene3D" id="3.30.40.10">
    <property type="entry name" value="Zinc/RING finger domain, C3HC4 (zinc finger)"/>
    <property type="match status" value="1"/>
</dbReference>
<evidence type="ECO:0000256" key="2">
    <source>
        <dbReference type="ARBA" id="ARBA00008808"/>
    </source>
</evidence>
<organism evidence="12 13">
    <name type="scientific">Anopheles merus</name>
    <name type="common">Mosquito</name>
    <dbReference type="NCBI Taxonomy" id="30066"/>
    <lineage>
        <taxon>Eukaryota</taxon>
        <taxon>Metazoa</taxon>
        <taxon>Ecdysozoa</taxon>
        <taxon>Arthropoda</taxon>
        <taxon>Hexapoda</taxon>
        <taxon>Insecta</taxon>
        <taxon>Pterygota</taxon>
        <taxon>Neoptera</taxon>
        <taxon>Endopterygota</taxon>
        <taxon>Diptera</taxon>
        <taxon>Nematocera</taxon>
        <taxon>Culicoidea</taxon>
        <taxon>Culicidae</taxon>
        <taxon>Anophelinae</taxon>
        <taxon>Anopheles</taxon>
    </lineage>
</organism>
<accession>A0A182UV72</accession>
<dbReference type="Pfam" id="PF13920">
    <property type="entry name" value="zf-C3HC4_3"/>
    <property type="match status" value="1"/>
</dbReference>
<dbReference type="Pfam" id="PF18384">
    <property type="entry name" value="zf_CCCH_5"/>
    <property type="match status" value="1"/>
</dbReference>
<keyword evidence="6 8" id="KW-0863">Zinc-finger</keyword>
<keyword evidence="13" id="KW-1185">Reference proteome</keyword>
<feature type="domain" description="RING-type" evidence="10">
    <location>
        <begin position="731"/>
        <end position="766"/>
    </location>
</feature>
<dbReference type="CDD" id="cd16614">
    <property type="entry name" value="RING-HC_UNK-like"/>
    <property type="match status" value="1"/>
</dbReference>
<feature type="zinc finger region" description="C3H1-type" evidence="8">
    <location>
        <begin position="109"/>
        <end position="133"/>
    </location>
</feature>
<protein>
    <recommendedName>
        <fullName evidence="14">RING finger protein unkempt</fullName>
    </recommendedName>
</protein>
<keyword evidence="3" id="KW-0963">Cytoplasm</keyword>
<proteinExistence type="inferred from homology"/>
<dbReference type="Pfam" id="PF23035">
    <property type="entry name" value="zf-CCCH_UNK-like_4th"/>
    <property type="match status" value="1"/>
</dbReference>
<evidence type="ECO:0008006" key="14">
    <source>
        <dbReference type="Google" id="ProtNLM"/>
    </source>
</evidence>
<feature type="zinc finger region" description="C3H1-type" evidence="8">
    <location>
        <begin position="306"/>
        <end position="334"/>
    </location>
</feature>
<dbReference type="Pfam" id="PF00642">
    <property type="entry name" value="zf-CCCH"/>
    <property type="match status" value="1"/>
</dbReference>
<dbReference type="InterPro" id="IPR036855">
    <property type="entry name" value="Znf_CCCH_sf"/>
</dbReference>